<dbReference type="Proteomes" id="UP001432322">
    <property type="component" value="Unassembled WGS sequence"/>
</dbReference>
<comment type="caution">
    <text evidence="2">The sequence shown here is derived from an EMBL/GenBank/DDBJ whole genome shotgun (WGS) entry which is preliminary data.</text>
</comment>
<evidence type="ECO:0000313" key="2">
    <source>
        <dbReference type="EMBL" id="GMT24708.1"/>
    </source>
</evidence>
<reference evidence="2" key="1">
    <citation type="submission" date="2023-10" db="EMBL/GenBank/DDBJ databases">
        <title>Genome assembly of Pristionchus species.</title>
        <authorList>
            <person name="Yoshida K."/>
            <person name="Sommer R.J."/>
        </authorList>
    </citation>
    <scope>NUCLEOTIDE SEQUENCE</scope>
    <source>
        <strain evidence="2">RS5133</strain>
    </source>
</reference>
<feature type="compositionally biased region" description="Low complexity" evidence="1">
    <location>
        <begin position="35"/>
        <end position="44"/>
    </location>
</feature>
<dbReference type="EMBL" id="BTSY01000004">
    <property type="protein sequence ID" value="GMT24708.1"/>
    <property type="molecule type" value="Genomic_DNA"/>
</dbReference>
<gene>
    <name evidence="2" type="ORF">PFISCL1PPCAC_16005</name>
</gene>
<dbReference type="InterPro" id="IPR025271">
    <property type="entry name" value="CCDC28"/>
</dbReference>
<proteinExistence type="predicted"/>
<sequence length="260" mass="29363">LSFRCPMDRSTPEGRGLSLSPISTVDGDGDPARVPLLSPLPSSDGLGGSHVTIDMSDGDGKPVKTKVKRKDTATSSFTNFFHRFSRSSAEIKNHDRSDLERGDAPLLEEEETVFIERPDMLQIPEEEQWFESRTSFDPFLPGSNGWTTALEPRMTAIIDETRVKQMTPHPYEEASAKESNHMMKALEELLEDFRAGKTCGLSDSQMSELDETRRAHEQITDTHLKLDAESWGMDRDEESFNRMYDMLDKVHSHLTLPTKD</sequence>
<keyword evidence="3" id="KW-1185">Reference proteome</keyword>
<feature type="region of interest" description="Disordered" evidence="1">
    <location>
        <begin position="1"/>
        <end position="69"/>
    </location>
</feature>
<protein>
    <submittedName>
        <fullName evidence="2">Uncharacterized protein</fullName>
    </submittedName>
</protein>
<feature type="compositionally biased region" description="Basic and acidic residues" evidence="1">
    <location>
        <begin position="1"/>
        <end position="12"/>
    </location>
</feature>
<organism evidence="2 3">
    <name type="scientific">Pristionchus fissidentatus</name>
    <dbReference type="NCBI Taxonomy" id="1538716"/>
    <lineage>
        <taxon>Eukaryota</taxon>
        <taxon>Metazoa</taxon>
        <taxon>Ecdysozoa</taxon>
        <taxon>Nematoda</taxon>
        <taxon>Chromadorea</taxon>
        <taxon>Rhabditida</taxon>
        <taxon>Rhabditina</taxon>
        <taxon>Diplogasteromorpha</taxon>
        <taxon>Diplogasteroidea</taxon>
        <taxon>Neodiplogasteridae</taxon>
        <taxon>Pristionchus</taxon>
    </lineage>
</organism>
<accession>A0AAV5VZ85</accession>
<name>A0AAV5VZ85_9BILA</name>
<evidence type="ECO:0000256" key="1">
    <source>
        <dbReference type="SAM" id="MobiDB-lite"/>
    </source>
</evidence>
<dbReference type="Pfam" id="PF13270">
    <property type="entry name" value="CCDC28"/>
    <property type="match status" value="1"/>
</dbReference>
<dbReference type="AlphaFoldDB" id="A0AAV5VZ85"/>
<evidence type="ECO:0000313" key="3">
    <source>
        <dbReference type="Proteomes" id="UP001432322"/>
    </source>
</evidence>
<feature type="non-terminal residue" evidence="2">
    <location>
        <position position="1"/>
    </location>
</feature>